<dbReference type="Proteomes" id="UP001597453">
    <property type="component" value="Unassembled WGS sequence"/>
</dbReference>
<feature type="chain" id="PRO_5046598052" description="Lipoprotein" evidence="2">
    <location>
        <begin position="23"/>
        <end position="348"/>
    </location>
</feature>
<evidence type="ECO:0000256" key="2">
    <source>
        <dbReference type="SAM" id="SignalP"/>
    </source>
</evidence>
<feature type="signal peptide" evidence="2">
    <location>
        <begin position="1"/>
        <end position="22"/>
    </location>
</feature>
<proteinExistence type="predicted"/>
<sequence>MLQRTKLLVIAAGALLCLSACATEKTPSTLPVNAEETGDIGQSAPPGASTSEGEGPEINCASIFEKKGIFENESQAGWGLKHQVAVTGGEFDLPIPGHLVSDETGHPVPTDQRPTVDPIAVDRAMECSIYGESPEVSVHYWYVKPTDFDADEFESMIQSDLEMQGSRLNGFSSMKRDGNSGRLAWAYIGDDYFIWGDSNIPDETPAAAIDGEFEPADPMEYLTEDAVTQSCSMFFANPSEHGISFGHEGKLSKITGGDTVLTTNRDFEDEYENVICDQIKWHDGPLSDAPADQQPTGKPVATNEECRIYEVEEGFLSECGDAGYGISTESQEVAELILPPKFRGFDGK</sequence>
<evidence type="ECO:0008006" key="5">
    <source>
        <dbReference type="Google" id="ProtNLM"/>
    </source>
</evidence>
<evidence type="ECO:0000313" key="4">
    <source>
        <dbReference type="Proteomes" id="UP001597453"/>
    </source>
</evidence>
<feature type="region of interest" description="Disordered" evidence="1">
    <location>
        <begin position="29"/>
        <end position="56"/>
    </location>
</feature>
<accession>A0ABW5RIE8</accession>
<comment type="caution">
    <text evidence="3">The sequence shown here is derived from an EMBL/GenBank/DDBJ whole genome shotgun (WGS) entry which is preliminary data.</text>
</comment>
<name>A0ABW5RIE8_9MICO</name>
<evidence type="ECO:0000256" key="1">
    <source>
        <dbReference type="SAM" id="MobiDB-lite"/>
    </source>
</evidence>
<keyword evidence="2" id="KW-0732">Signal</keyword>
<reference evidence="4" key="1">
    <citation type="journal article" date="2019" name="Int. J. Syst. Evol. Microbiol.">
        <title>The Global Catalogue of Microorganisms (GCM) 10K type strain sequencing project: providing services to taxonomists for standard genome sequencing and annotation.</title>
        <authorList>
            <consortium name="The Broad Institute Genomics Platform"/>
            <consortium name="The Broad Institute Genome Sequencing Center for Infectious Disease"/>
            <person name="Wu L."/>
            <person name="Ma J."/>
        </authorList>
    </citation>
    <scope>NUCLEOTIDE SEQUENCE [LARGE SCALE GENOMIC DNA]</scope>
    <source>
        <strain evidence="4">TISTR 1511</strain>
    </source>
</reference>
<gene>
    <name evidence="3" type="ORF">ACFSUQ_04700</name>
</gene>
<organism evidence="3 4">
    <name type="scientific">Gulosibacter bifidus</name>
    <dbReference type="NCBI Taxonomy" id="272239"/>
    <lineage>
        <taxon>Bacteria</taxon>
        <taxon>Bacillati</taxon>
        <taxon>Actinomycetota</taxon>
        <taxon>Actinomycetes</taxon>
        <taxon>Micrococcales</taxon>
        <taxon>Microbacteriaceae</taxon>
        <taxon>Gulosibacter</taxon>
    </lineage>
</organism>
<protein>
    <recommendedName>
        <fullName evidence="5">Lipoprotein</fullName>
    </recommendedName>
</protein>
<evidence type="ECO:0000313" key="3">
    <source>
        <dbReference type="EMBL" id="MFD2674599.1"/>
    </source>
</evidence>
<keyword evidence="4" id="KW-1185">Reference proteome</keyword>
<dbReference type="EMBL" id="JBHUNF010000002">
    <property type="protein sequence ID" value="MFD2674599.1"/>
    <property type="molecule type" value="Genomic_DNA"/>
</dbReference>
<dbReference type="RefSeq" id="WP_159421474.1">
    <property type="nucleotide sequence ID" value="NZ_JBHUNF010000002.1"/>
</dbReference>